<sequence length="398" mass="44389">MRLPATKGWKSCFFFISYHRGWSFLTEWTSRTVSNSIPVLSTDEIGQVEILRGILSISRGVKDMNEAWLAEVGLSPAPGDMFNLNKMKSDGEAGSRSAAPLAASAPGVGDAEVSTVEKRPNSGAGAGLRKRLRKVTAEQLADALRSTARTSADKGKGTVELEEVPERWYTMRELCEVEDRAMVDTYFASIMTWLKCADNEDPLMMRWLIISGSSPFWTEGLLFGEYLLGVLHPALTKQVHECSSKELMNRVGKLVVWSQHQKILTLWAVNKELKAGVSQELVAIAGRWAKELEGKVEKMQTELESLRSQRRELEQEVGLLRSSLDGARNDRARLEGDVLSLNEAVVFLEVELKAEGQKAMVAYKASRGFESGLEKMGRVSYEFGYRVALERLWGKHPI</sequence>
<evidence type="ECO:0000256" key="1">
    <source>
        <dbReference type="SAM" id="Coils"/>
    </source>
</evidence>
<reference evidence="2 3" key="1">
    <citation type="journal article" date="2014" name="Agronomy (Basel)">
        <title>A Draft Genome Sequence for Ensete ventricosum, the Drought-Tolerant Tree Against Hunger.</title>
        <authorList>
            <person name="Harrison J."/>
            <person name="Moore K.A."/>
            <person name="Paszkiewicz K."/>
            <person name="Jones T."/>
            <person name="Grant M."/>
            <person name="Ambacheew D."/>
            <person name="Muzemil S."/>
            <person name="Studholme D.J."/>
        </authorList>
    </citation>
    <scope>NUCLEOTIDE SEQUENCE [LARGE SCALE GENOMIC DNA]</scope>
</reference>
<protein>
    <submittedName>
        <fullName evidence="2">Uncharacterized protein</fullName>
    </submittedName>
</protein>
<name>A0A427B8S2_ENSVE</name>
<dbReference type="Proteomes" id="UP000287651">
    <property type="component" value="Unassembled WGS sequence"/>
</dbReference>
<dbReference type="EMBL" id="AMZH03000216">
    <property type="protein sequence ID" value="RRT84867.1"/>
    <property type="molecule type" value="Genomic_DNA"/>
</dbReference>
<evidence type="ECO:0000313" key="3">
    <source>
        <dbReference type="Proteomes" id="UP000287651"/>
    </source>
</evidence>
<proteinExistence type="predicted"/>
<accession>A0A427B8S2</accession>
<gene>
    <name evidence="2" type="ORF">B296_00002241</name>
</gene>
<comment type="caution">
    <text evidence="2">The sequence shown here is derived from an EMBL/GenBank/DDBJ whole genome shotgun (WGS) entry which is preliminary data.</text>
</comment>
<organism evidence="2 3">
    <name type="scientific">Ensete ventricosum</name>
    <name type="common">Abyssinian banana</name>
    <name type="synonym">Musa ensete</name>
    <dbReference type="NCBI Taxonomy" id="4639"/>
    <lineage>
        <taxon>Eukaryota</taxon>
        <taxon>Viridiplantae</taxon>
        <taxon>Streptophyta</taxon>
        <taxon>Embryophyta</taxon>
        <taxon>Tracheophyta</taxon>
        <taxon>Spermatophyta</taxon>
        <taxon>Magnoliopsida</taxon>
        <taxon>Liliopsida</taxon>
        <taxon>Zingiberales</taxon>
        <taxon>Musaceae</taxon>
        <taxon>Ensete</taxon>
    </lineage>
</organism>
<dbReference type="AlphaFoldDB" id="A0A427B8S2"/>
<evidence type="ECO:0000313" key="2">
    <source>
        <dbReference type="EMBL" id="RRT84867.1"/>
    </source>
</evidence>
<keyword evidence="1" id="KW-0175">Coiled coil</keyword>
<feature type="coiled-coil region" evidence="1">
    <location>
        <begin position="289"/>
        <end position="344"/>
    </location>
</feature>